<proteinExistence type="predicted"/>
<keyword evidence="2" id="KW-1185">Reference proteome</keyword>
<evidence type="ECO:0000313" key="1">
    <source>
        <dbReference type="EMBL" id="PON33871.1"/>
    </source>
</evidence>
<evidence type="ECO:0000313" key="2">
    <source>
        <dbReference type="Proteomes" id="UP000237105"/>
    </source>
</evidence>
<dbReference type="EMBL" id="JXTB01000697">
    <property type="protein sequence ID" value="PON33871.1"/>
    <property type="molecule type" value="Genomic_DNA"/>
</dbReference>
<dbReference type="AlphaFoldDB" id="A0A2P5ABH5"/>
<accession>A0A2P5ABH5</accession>
<sequence length="92" mass="10022">MAAEAKEGSMPPNLELPIEDVLSVGKQASTSHNLIKRFKEVAVDGKRSSIVKQGSSHKAVGITKIGLFTLVNALQYHKEVVVVVIFSMKIYL</sequence>
<name>A0A2P5ABH5_PARAD</name>
<dbReference type="OrthoDB" id="10340537at2759"/>
<dbReference type="Proteomes" id="UP000237105">
    <property type="component" value="Unassembled WGS sequence"/>
</dbReference>
<organism evidence="1 2">
    <name type="scientific">Parasponia andersonii</name>
    <name type="common">Sponia andersonii</name>
    <dbReference type="NCBI Taxonomy" id="3476"/>
    <lineage>
        <taxon>Eukaryota</taxon>
        <taxon>Viridiplantae</taxon>
        <taxon>Streptophyta</taxon>
        <taxon>Embryophyta</taxon>
        <taxon>Tracheophyta</taxon>
        <taxon>Spermatophyta</taxon>
        <taxon>Magnoliopsida</taxon>
        <taxon>eudicotyledons</taxon>
        <taxon>Gunneridae</taxon>
        <taxon>Pentapetalae</taxon>
        <taxon>rosids</taxon>
        <taxon>fabids</taxon>
        <taxon>Rosales</taxon>
        <taxon>Cannabaceae</taxon>
        <taxon>Parasponia</taxon>
    </lineage>
</organism>
<protein>
    <submittedName>
        <fullName evidence="1">Uncharacterized protein</fullName>
    </submittedName>
</protein>
<comment type="caution">
    <text evidence="1">The sequence shown here is derived from an EMBL/GenBank/DDBJ whole genome shotgun (WGS) entry which is preliminary data.</text>
</comment>
<gene>
    <name evidence="1" type="ORF">PanWU01x14_349170</name>
</gene>
<reference evidence="2" key="1">
    <citation type="submission" date="2016-06" db="EMBL/GenBank/DDBJ databases">
        <title>Parallel loss of symbiosis genes in relatives of nitrogen-fixing non-legume Parasponia.</title>
        <authorList>
            <person name="Van Velzen R."/>
            <person name="Holmer R."/>
            <person name="Bu F."/>
            <person name="Rutten L."/>
            <person name="Van Zeijl A."/>
            <person name="Liu W."/>
            <person name="Santuari L."/>
            <person name="Cao Q."/>
            <person name="Sharma T."/>
            <person name="Shen D."/>
            <person name="Roswanjaya Y."/>
            <person name="Wardhani T."/>
            <person name="Kalhor M.S."/>
            <person name="Jansen J."/>
            <person name="Van den Hoogen J."/>
            <person name="Gungor B."/>
            <person name="Hartog M."/>
            <person name="Hontelez J."/>
            <person name="Verver J."/>
            <person name="Yang W.-C."/>
            <person name="Schijlen E."/>
            <person name="Repin R."/>
            <person name="Schilthuizen M."/>
            <person name="Schranz E."/>
            <person name="Heidstra R."/>
            <person name="Miyata K."/>
            <person name="Fedorova E."/>
            <person name="Kohlen W."/>
            <person name="Bisseling T."/>
            <person name="Smit S."/>
            <person name="Geurts R."/>
        </authorList>
    </citation>
    <scope>NUCLEOTIDE SEQUENCE [LARGE SCALE GENOMIC DNA]</scope>
    <source>
        <strain evidence="2">cv. WU1-14</strain>
    </source>
</reference>